<dbReference type="AlphaFoldDB" id="A0A1K2HQT0"/>
<feature type="transmembrane region" description="Helical" evidence="6">
    <location>
        <begin position="379"/>
        <end position="398"/>
    </location>
</feature>
<dbReference type="InterPro" id="IPR025405">
    <property type="entry name" value="DUF4131"/>
</dbReference>
<feature type="domain" description="Metallo-beta-lactamase" evidence="7">
    <location>
        <begin position="518"/>
        <end position="704"/>
    </location>
</feature>
<dbReference type="OrthoDB" id="9761531at2"/>
<keyword evidence="5 6" id="KW-0472">Membrane</keyword>
<keyword evidence="3 6" id="KW-0812">Transmembrane</keyword>
<evidence type="ECO:0000256" key="5">
    <source>
        <dbReference type="ARBA" id="ARBA00023136"/>
    </source>
</evidence>
<dbReference type="PANTHER" id="PTHR30619:SF1">
    <property type="entry name" value="RECOMBINATION PROTEIN 2"/>
    <property type="match status" value="1"/>
</dbReference>
<dbReference type="GO" id="GO:0030420">
    <property type="term" value="P:establishment of competence for transformation"/>
    <property type="evidence" value="ECO:0007669"/>
    <property type="project" value="InterPro"/>
</dbReference>
<keyword evidence="2" id="KW-1003">Cell membrane</keyword>
<evidence type="ECO:0000313" key="9">
    <source>
        <dbReference type="Proteomes" id="UP000186513"/>
    </source>
</evidence>
<dbReference type="PANTHER" id="PTHR30619">
    <property type="entry name" value="DNA INTERNALIZATION/COMPETENCE PROTEIN COMEC/REC2"/>
    <property type="match status" value="1"/>
</dbReference>
<dbReference type="Proteomes" id="UP000186513">
    <property type="component" value="Unassembled WGS sequence"/>
</dbReference>
<dbReference type="SUPFAM" id="SSF56281">
    <property type="entry name" value="Metallo-hydrolase/oxidoreductase"/>
    <property type="match status" value="1"/>
</dbReference>
<feature type="transmembrane region" description="Helical" evidence="6">
    <location>
        <begin position="339"/>
        <end position="359"/>
    </location>
</feature>
<gene>
    <name evidence="8" type="ORF">SAMN02745887_03407</name>
</gene>
<reference evidence="8 9" key="1">
    <citation type="submission" date="2016-11" db="EMBL/GenBank/DDBJ databases">
        <authorList>
            <person name="Jaros S."/>
            <person name="Januszkiewicz K."/>
            <person name="Wedrychowicz H."/>
        </authorList>
    </citation>
    <scope>NUCLEOTIDE SEQUENCE [LARGE SCALE GENOMIC DNA]</scope>
    <source>
        <strain evidence="8 9">DSM 18899</strain>
    </source>
</reference>
<dbReference type="NCBIfam" id="TIGR00361">
    <property type="entry name" value="ComEC_Rec2"/>
    <property type="match status" value="1"/>
</dbReference>
<dbReference type="InterPro" id="IPR036866">
    <property type="entry name" value="RibonucZ/Hydroxyglut_hydro"/>
</dbReference>
<dbReference type="PROSITE" id="PS51257">
    <property type="entry name" value="PROKAR_LIPOPROTEIN"/>
    <property type="match status" value="1"/>
</dbReference>
<proteinExistence type="predicted"/>
<keyword evidence="4 6" id="KW-1133">Transmembrane helix</keyword>
<dbReference type="InterPro" id="IPR035681">
    <property type="entry name" value="ComA-like_MBL"/>
</dbReference>
<feature type="transmembrane region" description="Helical" evidence="6">
    <location>
        <begin position="239"/>
        <end position="262"/>
    </location>
</feature>
<dbReference type="EMBL" id="FPKR01000015">
    <property type="protein sequence ID" value="SFZ79156.1"/>
    <property type="molecule type" value="Genomic_DNA"/>
</dbReference>
<protein>
    <submittedName>
        <fullName evidence="8">Competence protein ComEC</fullName>
    </submittedName>
</protein>
<dbReference type="Pfam" id="PF00753">
    <property type="entry name" value="Lactamase_B"/>
    <property type="match status" value="1"/>
</dbReference>
<evidence type="ECO:0000259" key="7">
    <source>
        <dbReference type="SMART" id="SM00849"/>
    </source>
</evidence>
<evidence type="ECO:0000256" key="6">
    <source>
        <dbReference type="SAM" id="Phobius"/>
    </source>
</evidence>
<evidence type="ECO:0000256" key="4">
    <source>
        <dbReference type="ARBA" id="ARBA00022989"/>
    </source>
</evidence>
<feature type="transmembrane region" description="Helical" evidence="6">
    <location>
        <begin position="46"/>
        <end position="63"/>
    </location>
</feature>
<keyword evidence="9" id="KW-1185">Reference proteome</keyword>
<dbReference type="InterPro" id="IPR004477">
    <property type="entry name" value="ComEC_N"/>
</dbReference>
<dbReference type="GO" id="GO:0005886">
    <property type="term" value="C:plasma membrane"/>
    <property type="evidence" value="ECO:0007669"/>
    <property type="project" value="UniProtKB-SubCell"/>
</dbReference>
<dbReference type="SMART" id="SM00849">
    <property type="entry name" value="Lactamase_B"/>
    <property type="match status" value="1"/>
</dbReference>
<comment type="subcellular location">
    <subcellularLocation>
        <location evidence="1">Cell membrane</location>
        <topology evidence="1">Multi-pass membrane protein</topology>
    </subcellularLocation>
</comment>
<dbReference type="Pfam" id="PF13567">
    <property type="entry name" value="DUF4131"/>
    <property type="match status" value="1"/>
</dbReference>
<dbReference type="RefSeq" id="WP_072429888.1">
    <property type="nucleotide sequence ID" value="NZ_FPKR01000015.1"/>
</dbReference>
<dbReference type="Gene3D" id="3.60.15.10">
    <property type="entry name" value="Ribonuclease Z/Hydroxyacylglutathione hydrolase-like"/>
    <property type="match status" value="1"/>
</dbReference>
<evidence type="ECO:0000256" key="3">
    <source>
        <dbReference type="ARBA" id="ARBA00022692"/>
    </source>
</evidence>
<feature type="transmembrane region" description="Helical" evidence="6">
    <location>
        <begin position="274"/>
        <end position="297"/>
    </location>
</feature>
<accession>A0A1K2HQT0</accession>
<dbReference type="CDD" id="cd07731">
    <property type="entry name" value="ComA-like_MBL-fold"/>
    <property type="match status" value="1"/>
</dbReference>
<evidence type="ECO:0000256" key="2">
    <source>
        <dbReference type="ARBA" id="ARBA00022475"/>
    </source>
</evidence>
<organism evidence="8 9">
    <name type="scientific">Chitinimonas taiwanensis DSM 18899</name>
    <dbReference type="NCBI Taxonomy" id="1121279"/>
    <lineage>
        <taxon>Bacteria</taxon>
        <taxon>Pseudomonadati</taxon>
        <taxon>Pseudomonadota</taxon>
        <taxon>Betaproteobacteria</taxon>
        <taxon>Neisseriales</taxon>
        <taxon>Chitinibacteraceae</taxon>
        <taxon>Chitinimonas</taxon>
    </lineage>
</organism>
<dbReference type="STRING" id="1121279.SAMN02745887_03407"/>
<feature type="transmembrane region" description="Helical" evidence="6">
    <location>
        <begin position="432"/>
        <end position="451"/>
    </location>
</feature>
<feature type="transmembrane region" description="Helical" evidence="6">
    <location>
        <begin position="404"/>
        <end position="425"/>
    </location>
</feature>
<dbReference type="InterPro" id="IPR004797">
    <property type="entry name" value="Competence_ComEC/Rec2"/>
</dbReference>
<dbReference type="NCBIfam" id="TIGR00360">
    <property type="entry name" value="ComEC_N-term"/>
    <property type="match status" value="1"/>
</dbReference>
<sequence>MRLAVLAYVAGVLCLQWQAQLPVLWPWLMLTVACALLARQWRPGRVALVCLCAFCLGFAYAGWRAESRLAQWLPAALEGEVLNVQGNVLGLPQPSRYGPRFRLQVTEAPPGVPPLLLLNDYTRPATAWQPGQHWQLQLRLKRPHGSLNPGGSDYAAWLLGEGIGATGSVQKRGRQLLDDFQPSPSHFLHALRARLAAHIQTSLGERSYTGVMVALVVGEQGGISQAQWQLFRATGITHLVSISGLHVTLLAGLFGGLVGALWRRSSRLTLRYPARHAALLAGVLAALAYSLLAGFSVPTQRTLFMLGTAALALLSGRHLAVSTTWCAALAVVIVLDPWAVLSAGFWLSFLTVGAMLWALSGHQGRRLDWRSRLRQWGNVQWAATLGSLPLLLVLFQQLPLSSPVANALAIPAISAVVTPLALLGSVDPSGQLLVLGHSVLAATLWLIGPLGQPAALWSQAQPPAWTLLPAALAVALLLLPRGVPGRWLAALLLLPLLLPRQTPMTAGTFRATVFDVGQGLAVLVQTQQHALLFDAGPEGGGGRVVPAGLRALGVRALDVLMLSHDDGDHTGGAAALLAELPVHTLHGALPRSLLHSALPARQLPCQAGQHWVWDGVVFTLLHPTQAADGEDDNARSCVLRIAGPGGSLLIPGDIGRREEADLVAAHSALDSDVLLMPHHGSHSASSPGFIAAVSPQLALASNGYQNRFRHPRPEVVARYQAAGSAVWRSDVAGAVTLRFDAQGWSAHSQAARQPRYWRPSPRDQASLMVASTRLPAPR</sequence>
<feature type="transmembrane region" description="Helical" evidence="6">
    <location>
        <begin position="309"/>
        <end position="333"/>
    </location>
</feature>
<evidence type="ECO:0000256" key="1">
    <source>
        <dbReference type="ARBA" id="ARBA00004651"/>
    </source>
</evidence>
<dbReference type="InterPro" id="IPR052159">
    <property type="entry name" value="Competence_DNA_uptake"/>
</dbReference>
<dbReference type="InterPro" id="IPR001279">
    <property type="entry name" value="Metallo-B-lactamas"/>
</dbReference>
<dbReference type="Pfam" id="PF03772">
    <property type="entry name" value="Competence"/>
    <property type="match status" value="1"/>
</dbReference>
<evidence type="ECO:0000313" key="8">
    <source>
        <dbReference type="EMBL" id="SFZ79156.1"/>
    </source>
</evidence>
<name>A0A1K2HQT0_9NEIS</name>